<evidence type="ECO:0000256" key="1">
    <source>
        <dbReference type="ARBA" id="ARBA00004651"/>
    </source>
</evidence>
<sequence>MLSFMFLFTAYSANIVALLQSVTNDINSIEALLKSPLRVGAEDFAYSRQFFSFNEKRPIHRQLWLKKGAPLGEKFFIPTAEGIRRVREGMFAFHVEPTAGFDLIQATFFEHEKCSFGVLKYIMMPNPIVATARDTHIRDVLRIGVLRILEGGVQSRSNRRLLPKLPRCPDGMALFTEVSLTDVAPGFVCLLALYGVAVAVLVLEVAVHWRESHKKNFEEQFEDFEDNGVYEFNE</sequence>
<dbReference type="PANTHER" id="PTHR42643:SF33">
    <property type="entry name" value="GLUTAMATE RECEPTOR 2-LIKE PROTEIN"/>
    <property type="match status" value="1"/>
</dbReference>
<dbReference type="InterPro" id="IPR052192">
    <property type="entry name" value="Insect_Ionotropic_Sensory_Rcpt"/>
</dbReference>
<evidence type="ECO:0000313" key="10">
    <source>
        <dbReference type="EMBL" id="KAG7303593.1"/>
    </source>
</evidence>
<feature type="transmembrane region" description="Helical" evidence="8">
    <location>
        <begin position="183"/>
        <end position="207"/>
    </location>
</feature>
<keyword evidence="11" id="KW-1185">Reference proteome</keyword>
<reference evidence="10 11" key="1">
    <citation type="submission" date="2021-06" db="EMBL/GenBank/DDBJ databases">
        <title>A haploid diamondback moth (Plutella xylostella L.) genome assembly resolves 31 chromosomes and identifies a diamide resistance mutation.</title>
        <authorList>
            <person name="Ward C.M."/>
            <person name="Perry K.D."/>
            <person name="Baker G."/>
            <person name="Powis K."/>
            <person name="Heckel D.G."/>
            <person name="Baxter S.W."/>
        </authorList>
    </citation>
    <scope>NUCLEOTIDE SEQUENCE [LARGE SCALE GENOMIC DNA]</scope>
    <source>
        <strain evidence="10 11">LV</strain>
        <tissue evidence="10">Single pupa</tissue>
    </source>
</reference>
<comment type="subcellular location">
    <subcellularLocation>
        <location evidence="1">Cell membrane</location>
        <topology evidence="1">Multi-pass membrane protein</topology>
    </subcellularLocation>
</comment>
<evidence type="ECO:0000256" key="5">
    <source>
        <dbReference type="ARBA" id="ARBA00023136"/>
    </source>
</evidence>
<dbReference type="Gene3D" id="3.40.190.10">
    <property type="entry name" value="Periplasmic binding protein-like II"/>
    <property type="match status" value="1"/>
</dbReference>
<evidence type="ECO:0008006" key="12">
    <source>
        <dbReference type="Google" id="ProtNLM"/>
    </source>
</evidence>
<evidence type="ECO:0000256" key="4">
    <source>
        <dbReference type="ARBA" id="ARBA00022989"/>
    </source>
</evidence>
<proteinExistence type="predicted"/>
<comment type="caution">
    <text evidence="10">The sequence shown here is derived from an EMBL/GenBank/DDBJ whole genome shotgun (WGS) entry which is preliminary data.</text>
</comment>
<evidence type="ECO:0000256" key="2">
    <source>
        <dbReference type="ARBA" id="ARBA00022475"/>
    </source>
</evidence>
<dbReference type="SUPFAM" id="SSF53850">
    <property type="entry name" value="Periplasmic binding protein-like II"/>
    <property type="match status" value="1"/>
</dbReference>
<gene>
    <name evidence="10" type="ORF">JYU34_012122</name>
</gene>
<organism evidence="10 11">
    <name type="scientific">Plutella xylostella</name>
    <name type="common">Diamondback moth</name>
    <name type="synonym">Plutella maculipennis</name>
    <dbReference type="NCBI Taxonomy" id="51655"/>
    <lineage>
        <taxon>Eukaryota</taxon>
        <taxon>Metazoa</taxon>
        <taxon>Ecdysozoa</taxon>
        <taxon>Arthropoda</taxon>
        <taxon>Hexapoda</taxon>
        <taxon>Insecta</taxon>
        <taxon>Pterygota</taxon>
        <taxon>Neoptera</taxon>
        <taxon>Endopterygota</taxon>
        <taxon>Lepidoptera</taxon>
        <taxon>Glossata</taxon>
        <taxon>Ditrysia</taxon>
        <taxon>Yponomeutoidea</taxon>
        <taxon>Plutellidae</taxon>
        <taxon>Plutella</taxon>
    </lineage>
</organism>
<keyword evidence="6" id="KW-0675">Receptor</keyword>
<keyword evidence="7" id="KW-0325">Glycoprotein</keyword>
<keyword evidence="5 8" id="KW-0472">Membrane</keyword>
<accession>A0ABQ7QI27</accession>
<name>A0ABQ7QI27_PLUXY</name>
<dbReference type="Proteomes" id="UP000823941">
    <property type="component" value="Chromosome 16"/>
</dbReference>
<dbReference type="EMBL" id="JAHIBW010000016">
    <property type="protein sequence ID" value="KAG7303593.1"/>
    <property type="molecule type" value="Genomic_DNA"/>
</dbReference>
<keyword evidence="9" id="KW-0732">Signal</keyword>
<dbReference type="PANTHER" id="PTHR42643">
    <property type="entry name" value="IONOTROPIC RECEPTOR 20A-RELATED"/>
    <property type="match status" value="1"/>
</dbReference>
<keyword evidence="2" id="KW-1003">Cell membrane</keyword>
<evidence type="ECO:0000256" key="8">
    <source>
        <dbReference type="SAM" id="Phobius"/>
    </source>
</evidence>
<evidence type="ECO:0000256" key="9">
    <source>
        <dbReference type="SAM" id="SignalP"/>
    </source>
</evidence>
<protein>
    <recommendedName>
        <fullName evidence="12">Ionotropic receptor</fullName>
    </recommendedName>
</protein>
<keyword evidence="3 8" id="KW-0812">Transmembrane</keyword>
<evidence type="ECO:0000256" key="3">
    <source>
        <dbReference type="ARBA" id="ARBA00022692"/>
    </source>
</evidence>
<evidence type="ECO:0000256" key="7">
    <source>
        <dbReference type="ARBA" id="ARBA00023180"/>
    </source>
</evidence>
<evidence type="ECO:0000313" key="11">
    <source>
        <dbReference type="Proteomes" id="UP000823941"/>
    </source>
</evidence>
<feature type="signal peptide" evidence="9">
    <location>
        <begin position="1"/>
        <end position="17"/>
    </location>
</feature>
<evidence type="ECO:0000256" key="6">
    <source>
        <dbReference type="ARBA" id="ARBA00023170"/>
    </source>
</evidence>
<keyword evidence="4 8" id="KW-1133">Transmembrane helix</keyword>
<feature type="chain" id="PRO_5045160087" description="Ionotropic receptor" evidence="9">
    <location>
        <begin position="18"/>
        <end position="234"/>
    </location>
</feature>